<sequence length="79" mass="9167">MFRVPLWPMTTYDSHPVGAWWAKGIPVLDHHELAVGKLAALLARRQVRDLFDSHRILQMDDLDPQRLRIGFVVYGAMNR</sequence>
<gene>
    <name evidence="1" type="ORF">LCGC14_2295820</name>
</gene>
<evidence type="ECO:0000313" key="1">
    <source>
        <dbReference type="EMBL" id="KKL51402.1"/>
    </source>
</evidence>
<dbReference type="AlphaFoldDB" id="A0A0F9FK13"/>
<proteinExistence type="predicted"/>
<accession>A0A0F9FK13</accession>
<dbReference type="InterPro" id="IPR014942">
    <property type="entry name" value="AbiEii"/>
</dbReference>
<feature type="non-terminal residue" evidence="1">
    <location>
        <position position="79"/>
    </location>
</feature>
<organism evidence="1">
    <name type="scientific">marine sediment metagenome</name>
    <dbReference type="NCBI Taxonomy" id="412755"/>
    <lineage>
        <taxon>unclassified sequences</taxon>
        <taxon>metagenomes</taxon>
        <taxon>ecological metagenomes</taxon>
    </lineage>
</organism>
<protein>
    <submittedName>
        <fullName evidence="1">Uncharacterized protein</fullName>
    </submittedName>
</protein>
<comment type="caution">
    <text evidence="1">The sequence shown here is derived from an EMBL/GenBank/DDBJ whole genome shotgun (WGS) entry which is preliminary data.</text>
</comment>
<dbReference type="EMBL" id="LAZR01032264">
    <property type="protein sequence ID" value="KKL51402.1"/>
    <property type="molecule type" value="Genomic_DNA"/>
</dbReference>
<name>A0A0F9FK13_9ZZZZ</name>
<reference evidence="1" key="1">
    <citation type="journal article" date="2015" name="Nature">
        <title>Complex archaea that bridge the gap between prokaryotes and eukaryotes.</title>
        <authorList>
            <person name="Spang A."/>
            <person name="Saw J.H."/>
            <person name="Jorgensen S.L."/>
            <person name="Zaremba-Niedzwiedzka K."/>
            <person name="Martijn J."/>
            <person name="Lind A.E."/>
            <person name="van Eijk R."/>
            <person name="Schleper C."/>
            <person name="Guy L."/>
            <person name="Ettema T.J."/>
        </authorList>
    </citation>
    <scope>NUCLEOTIDE SEQUENCE</scope>
</reference>
<dbReference type="Pfam" id="PF08843">
    <property type="entry name" value="AbiEii"/>
    <property type="match status" value="1"/>
</dbReference>